<evidence type="ECO:0000313" key="2">
    <source>
        <dbReference type="EMBL" id="KAA6315970.1"/>
    </source>
</evidence>
<keyword evidence="1" id="KW-0472">Membrane</keyword>
<proteinExistence type="predicted"/>
<comment type="caution">
    <text evidence="2">The sequence shown here is derived from an EMBL/GenBank/DDBJ whole genome shotgun (WGS) entry which is preliminary data.</text>
</comment>
<dbReference type="EMBL" id="SNRY01005051">
    <property type="protein sequence ID" value="KAA6315970.1"/>
    <property type="molecule type" value="Genomic_DNA"/>
</dbReference>
<name>A0A5J4Q4K0_9ZZZZ</name>
<accession>A0A5J4Q4K0</accession>
<keyword evidence="1" id="KW-0812">Transmembrane</keyword>
<gene>
    <name evidence="2" type="ORF">EZS27_033652</name>
</gene>
<dbReference type="AlphaFoldDB" id="A0A5J4Q4K0"/>
<keyword evidence="1" id="KW-1133">Transmembrane helix</keyword>
<organism evidence="2">
    <name type="scientific">termite gut metagenome</name>
    <dbReference type="NCBI Taxonomy" id="433724"/>
    <lineage>
        <taxon>unclassified sequences</taxon>
        <taxon>metagenomes</taxon>
        <taxon>organismal metagenomes</taxon>
    </lineage>
</organism>
<sequence>MYEKTSIPLNGKMFLSLIEDVSLGGQILDKDYTYSSDRLLSFAKMLFLFLRFRLNAIEIQVWTAMLANLLLTLIKSKIKRKCRHFPIG</sequence>
<evidence type="ECO:0000256" key="1">
    <source>
        <dbReference type="SAM" id="Phobius"/>
    </source>
</evidence>
<reference evidence="2" key="1">
    <citation type="submission" date="2019-03" db="EMBL/GenBank/DDBJ databases">
        <title>Single cell metagenomics reveals metabolic interactions within the superorganism composed of flagellate Streblomastix strix and complex community of Bacteroidetes bacteria on its surface.</title>
        <authorList>
            <person name="Treitli S.C."/>
            <person name="Kolisko M."/>
            <person name="Husnik F."/>
            <person name="Keeling P."/>
            <person name="Hampl V."/>
        </authorList>
    </citation>
    <scope>NUCLEOTIDE SEQUENCE</scope>
    <source>
        <strain evidence="2">STM</strain>
    </source>
</reference>
<protein>
    <submittedName>
        <fullName evidence="2">Uncharacterized protein</fullName>
    </submittedName>
</protein>
<feature type="transmembrane region" description="Helical" evidence="1">
    <location>
        <begin position="54"/>
        <end position="74"/>
    </location>
</feature>